<proteinExistence type="predicted"/>
<dbReference type="OrthoDB" id="2800666at2759"/>
<dbReference type="EMBL" id="SEOQ01000054">
    <property type="protein sequence ID" value="TFY71379.1"/>
    <property type="molecule type" value="Genomic_DNA"/>
</dbReference>
<evidence type="ECO:0000313" key="3">
    <source>
        <dbReference type="Proteomes" id="UP000298327"/>
    </source>
</evidence>
<feature type="compositionally biased region" description="Pro residues" evidence="1">
    <location>
        <begin position="695"/>
        <end position="707"/>
    </location>
</feature>
<accession>A0A4Y9ZD95</accession>
<protein>
    <submittedName>
        <fullName evidence="2">Uncharacterized protein</fullName>
    </submittedName>
</protein>
<evidence type="ECO:0000313" key="2">
    <source>
        <dbReference type="EMBL" id="TFY71379.1"/>
    </source>
</evidence>
<name>A0A4Y9ZD95_9AGAM</name>
<dbReference type="PANTHER" id="PTHR38926">
    <property type="entry name" value="F-BOX DOMAIN CONTAINING PROTEIN, EXPRESSED"/>
    <property type="match status" value="1"/>
</dbReference>
<sequence length="1364" mass="152808">MYAIGLWTDRSLQRPFHLLWKERSRIFGLRSGQTWPSTFIRDPIPSRRVMSSRHPVQPSSHSWKSFSTSRLSFLDKVTLHVGNEAALGVARAKLDRELQSAQEMVHLIRARRNTLSAINCFPPEVLAIIFGFLAADEPLWPLRSLTRVQPSSPMNRRHHRCVEEMVSKGTKGTLACHELGWIKVTHVCHLWRTVALAHPSLWGIDICSLSSWTRERLRRSKSAPIDVIVRKVGQDVSRNMLFHLLGQLDRTRTLDLSAGAMVDCDIGRHESWRILTTSPFLETFSQQALPDSKSSGCGTSLCGGGCPLPSSITELSLCVDQSHTRPFLGYCRSGLLAILSRLPQLRLLELARTIPSSDSSATEPVDSVPLRNLGQLKIHTSDSDCAWFLQHVWFPASAQLFVSISDVSSLSHLKQIGRSLLGMVPTQSLLCCWSHNLSVEGWKAPEEPVPEGTQYEFSDKTTSWSLIFQKLGRFNPREAIVDGLFGSAEIPDIKALRLKGNLHSLQWPQLSASLCALEYVSLGKLGLTQFLRCLAAPQGQHPGPAFLPRLRRIHFIDVMFPAQARFHRCPEVKELMRALTERKLGSAPIQELTFRCHDNIPALISQIREVVPQVSFYEVKPLPGGSSAFWPRTIFDDSVSTNGDDRDGGAPGNIVAQQLVTAMETTPGVPDTATLQEILNSLNHSSPPGFHNIPNFPPVHDYPPPISKPAHKRKSADMASKPVDNPSPDAWKALYTSRLSSFDQTFLHVGNAAALATARAKFDKELENVLAVASLLRARRNTFVTINCLPPELIALIFGFLSVDEIPRPVRGERHFREPHSQYSRRARYSLGWIKVSHVCQLWRTIALAHPSLWGVDIDSLQGWTRERLRRSKGAPIDVVVRRMSKKGAEMDLIFRLLTQLHRTRKLDLGCYVNVKRSVGKHILPYLSAEAPILESLSCAFELDEITALPDDFVLPFNFLATNAPRLRSLRLRNISLRWNCQLPRGLMELCLSVDQPAPNQSQTLPSVGYCRPGLLNILSQLPQLQVLELTRTIPNPSSDSPVKESIHAISLPNFQRLTINATSSDCAWFLERVAIPTSARLFIKVSHVYSLSDVEQIGRSLLGVAPMLSVFFSTGNPLTIKGWRKPEETAPQGPQYDFADESMAFHLTLYKLGHATEEIVRGLFGHTEIPSIKALRVEGGFQPLDWTHLSASLCALEYISINDPPMLSFIRCLVGFERINGFQDERQLSLSLFPNLHTIHFIDVMWTTDQDESRAALLLHALNERKNRSMPIQELILRAHDNTSTLISHIRKAVPRLSFHDTNPSPAYIPIFALPSTFDEAVGLLDNLPGHFPPHFELFEPFAPPAPLQLDNFNFVPHFGPFE</sequence>
<dbReference type="Gene3D" id="1.20.1280.50">
    <property type="match status" value="1"/>
</dbReference>
<evidence type="ECO:0000256" key="1">
    <source>
        <dbReference type="SAM" id="MobiDB-lite"/>
    </source>
</evidence>
<gene>
    <name evidence="2" type="ORF">EVG20_g1625</name>
</gene>
<reference evidence="2 3" key="1">
    <citation type="submission" date="2019-02" db="EMBL/GenBank/DDBJ databases">
        <title>Genome sequencing of the rare red list fungi Dentipellis fragilis.</title>
        <authorList>
            <person name="Buettner E."/>
            <person name="Kellner H."/>
        </authorList>
    </citation>
    <scope>NUCLEOTIDE SEQUENCE [LARGE SCALE GENOMIC DNA]</scope>
    <source>
        <strain evidence="2 3">DSM 105465</strain>
    </source>
</reference>
<keyword evidence="3" id="KW-1185">Reference proteome</keyword>
<dbReference type="PANTHER" id="PTHR38926:SF5">
    <property type="entry name" value="F-BOX AND LEUCINE-RICH REPEAT PROTEIN 6"/>
    <property type="match status" value="1"/>
</dbReference>
<dbReference type="Proteomes" id="UP000298327">
    <property type="component" value="Unassembled WGS sequence"/>
</dbReference>
<comment type="caution">
    <text evidence="2">The sequence shown here is derived from an EMBL/GenBank/DDBJ whole genome shotgun (WGS) entry which is preliminary data.</text>
</comment>
<feature type="region of interest" description="Disordered" evidence="1">
    <location>
        <begin position="689"/>
        <end position="724"/>
    </location>
</feature>
<organism evidence="2 3">
    <name type="scientific">Dentipellis fragilis</name>
    <dbReference type="NCBI Taxonomy" id="205917"/>
    <lineage>
        <taxon>Eukaryota</taxon>
        <taxon>Fungi</taxon>
        <taxon>Dikarya</taxon>
        <taxon>Basidiomycota</taxon>
        <taxon>Agaricomycotina</taxon>
        <taxon>Agaricomycetes</taxon>
        <taxon>Russulales</taxon>
        <taxon>Hericiaceae</taxon>
        <taxon>Dentipellis</taxon>
    </lineage>
</organism>